<dbReference type="RefSeq" id="WP_140852552.1">
    <property type="nucleotide sequence ID" value="NZ_RCZC01000012.1"/>
</dbReference>
<reference evidence="1 2" key="1">
    <citation type="journal article" date="2019" name="Environ. Microbiol.">
        <title>Species interactions and distinct microbial communities in high Arctic permafrost affected cryosols are associated with the CH4 and CO2 gas fluxes.</title>
        <authorList>
            <person name="Altshuler I."/>
            <person name="Hamel J."/>
            <person name="Turney S."/>
            <person name="Magnuson E."/>
            <person name="Levesque R."/>
            <person name="Greer C."/>
            <person name="Whyte L.G."/>
        </authorList>
    </citation>
    <scope>NUCLEOTIDE SEQUENCE [LARGE SCALE GENOMIC DNA]</scope>
    <source>
        <strain evidence="1 2">E6.1</strain>
    </source>
</reference>
<dbReference type="OrthoDB" id="7473760at2"/>
<dbReference type="EMBL" id="RCZC01000012">
    <property type="protein sequence ID" value="TPG46970.1"/>
    <property type="molecule type" value="Genomic_DNA"/>
</dbReference>
<dbReference type="AlphaFoldDB" id="A0A502FC57"/>
<comment type="caution">
    <text evidence="1">The sequence shown here is derived from an EMBL/GenBank/DDBJ whole genome shotgun (WGS) entry which is preliminary data.</text>
</comment>
<evidence type="ECO:0000313" key="2">
    <source>
        <dbReference type="Proteomes" id="UP000319931"/>
    </source>
</evidence>
<organism evidence="1 2">
    <name type="scientific">Sphingomonas glacialis</name>
    <dbReference type="NCBI Taxonomy" id="658225"/>
    <lineage>
        <taxon>Bacteria</taxon>
        <taxon>Pseudomonadati</taxon>
        <taxon>Pseudomonadota</taxon>
        <taxon>Alphaproteobacteria</taxon>
        <taxon>Sphingomonadales</taxon>
        <taxon>Sphingomonadaceae</taxon>
        <taxon>Sphingomonas</taxon>
    </lineage>
</organism>
<evidence type="ECO:0000313" key="1">
    <source>
        <dbReference type="EMBL" id="TPG46970.1"/>
    </source>
</evidence>
<name>A0A502FC57_9SPHN</name>
<accession>A0A502FC57</accession>
<dbReference type="Proteomes" id="UP000319931">
    <property type="component" value="Unassembled WGS sequence"/>
</dbReference>
<keyword evidence="2" id="KW-1185">Reference proteome</keyword>
<protein>
    <submittedName>
        <fullName evidence="1">Uncharacterized protein</fullName>
    </submittedName>
</protein>
<gene>
    <name evidence="1" type="ORF">EAH76_22660</name>
</gene>
<proteinExistence type="predicted"/>
<sequence length="103" mass="10931">MSRGPDSATLLQRALERSADAAGCAAVVCVLETTRWASATFVGARHRIALTLRDDPPSMIWLAALGEAELAMRGHLVADIATLSVTRRDGEAIVALETLTVET</sequence>